<evidence type="ECO:0000313" key="8">
    <source>
        <dbReference type="Proteomes" id="UP001155241"/>
    </source>
</evidence>
<evidence type="ECO:0000256" key="2">
    <source>
        <dbReference type="ARBA" id="ARBA00022525"/>
    </source>
</evidence>
<evidence type="ECO:0000256" key="1">
    <source>
        <dbReference type="ARBA" id="ARBA00005709"/>
    </source>
</evidence>
<dbReference type="InterPro" id="IPR010810">
    <property type="entry name" value="Flagellin_hook_IN_motif"/>
</dbReference>
<dbReference type="SUPFAM" id="SSF64518">
    <property type="entry name" value="Phase 1 flagellin"/>
    <property type="match status" value="2"/>
</dbReference>
<dbReference type="RefSeq" id="WP_252851882.1">
    <property type="nucleotide sequence ID" value="NZ_JAMXLR010000026.1"/>
</dbReference>
<proteinExistence type="inferred from homology"/>
<evidence type="ECO:0000259" key="5">
    <source>
        <dbReference type="Pfam" id="PF00669"/>
    </source>
</evidence>
<sequence length="834" mass="82919">MTRINTNVSSLIGRNNLNRANAGLSQALTRLSTGLRINTGKDDPAGLIASENLRSDITSIKRAISNTDRANQVIATADSALGQVSSLLNDIRGLVTESANAGALSDEQVAANQLQVDSSLEALNRIAQTTTFQGRRLLDGTLDFITDSADSDFSNISDLKIDQANLGSAGSVDVDIAITTAATQATVEVADFPAATTAAQATGDLDLTLNQSAVAGSVTGGGSFAVDTPAEQATGTTAALTNGDALTITALAGGAADGTNGNDIDITFVDSNDSGGAVNSVNFAAGVITVTADLTTGVGSDVIAAAIAASNGGADFSATSDGTANVVAADVGTLTDVTTGGVDAATDAAAAFTATTTAGENFDITFDLTGGSGTGIVVTGDATLGYTVTIGDDYVGDLDSVAAAINSNVSEISDAAFDTNLTLDVAEGDNGSTIANVVNITGGSATGAVGTLALDIATVGNTDAYNDFTIDVTEGGGTGNEVIVSLDTGTGSLGVDITGTVTAQEILDAINAFEVDGAQVFEATFDSTNSTGGFTAAGTSYVESSDSAPVTAPTLTGGDTGGGLANDVVFELSGTNGAEVISFGAGTSIDSVVDGINLVSDATGVTATANGTTLEFTTSAYGTDAFVDLSVIEDDGGLFSDTRTTGTDVVATVNGISATGSGNVLSINTASLDLTATVDSSFTGTASFTISGGGALFQLGPDVVSNQQARLGIGSVNTARLGGASGKLYQLGTGGSADLSTDTTVAADIIGEAIDQVTSLRGRLGAFQRTTLETNKNALNDTLNNLTEAESSIRDADFAEETANLTRSQILVQSGTRVLQISNQNPQNVLSLLG</sequence>
<dbReference type="InterPro" id="IPR001029">
    <property type="entry name" value="Flagellin_N"/>
</dbReference>
<evidence type="ECO:0000256" key="4">
    <source>
        <dbReference type="RuleBase" id="RU362073"/>
    </source>
</evidence>
<dbReference type="GO" id="GO:0005198">
    <property type="term" value="F:structural molecule activity"/>
    <property type="evidence" value="ECO:0007669"/>
    <property type="project" value="UniProtKB-UniRule"/>
</dbReference>
<protein>
    <recommendedName>
        <fullName evidence="4">Flagellin</fullName>
    </recommendedName>
</protein>
<dbReference type="PANTHER" id="PTHR42792">
    <property type="entry name" value="FLAGELLIN"/>
    <property type="match status" value="1"/>
</dbReference>
<dbReference type="GO" id="GO:0005576">
    <property type="term" value="C:extracellular region"/>
    <property type="evidence" value="ECO:0007669"/>
    <property type="project" value="UniProtKB-SubCell"/>
</dbReference>
<dbReference type="Gene3D" id="1.20.1330.10">
    <property type="entry name" value="f41 fragment of flagellin, N-terminal domain"/>
    <property type="match status" value="2"/>
</dbReference>
<reference evidence="7" key="1">
    <citation type="submission" date="2022-06" db="EMBL/GenBank/DDBJ databases">
        <title>Aeoliella straminimaris, a novel planctomycete from sediments.</title>
        <authorList>
            <person name="Vitorino I.R."/>
            <person name="Lage O.M."/>
        </authorList>
    </citation>
    <scope>NUCLEOTIDE SEQUENCE</scope>
    <source>
        <strain evidence="7">ICT_H6.2</strain>
    </source>
</reference>
<dbReference type="Pfam" id="PF00669">
    <property type="entry name" value="Flagellin_N"/>
    <property type="match status" value="1"/>
</dbReference>
<dbReference type="InterPro" id="IPR042187">
    <property type="entry name" value="Flagellin_C_sub2"/>
</dbReference>
<dbReference type="AlphaFoldDB" id="A0A9X2F8X6"/>
<dbReference type="Gene3D" id="6.10.10.10">
    <property type="entry name" value="Flagellar export chaperone, C-terminal domain"/>
    <property type="match status" value="1"/>
</dbReference>
<evidence type="ECO:0000313" key="7">
    <source>
        <dbReference type="EMBL" id="MCO6043777.1"/>
    </source>
</evidence>
<dbReference type="PANTHER" id="PTHR42792:SF2">
    <property type="entry name" value="FLAGELLIN"/>
    <property type="match status" value="1"/>
</dbReference>
<keyword evidence="2 4" id="KW-0964">Secreted</keyword>
<dbReference type="Pfam" id="PF07196">
    <property type="entry name" value="Flagellin_IN"/>
    <property type="match status" value="1"/>
</dbReference>
<keyword evidence="3 4" id="KW-0975">Bacterial flagellum</keyword>
<dbReference type="InterPro" id="IPR001492">
    <property type="entry name" value="Flagellin"/>
</dbReference>
<dbReference type="PRINTS" id="PR00207">
    <property type="entry name" value="FLAGELLIN"/>
</dbReference>
<comment type="similarity">
    <text evidence="1 4">Belongs to the bacterial flagellin family.</text>
</comment>
<dbReference type="GO" id="GO:0009288">
    <property type="term" value="C:bacterial-type flagellum"/>
    <property type="evidence" value="ECO:0007669"/>
    <property type="project" value="UniProtKB-SubCell"/>
</dbReference>
<feature type="domain" description="Flagellin C-terminal" evidence="6">
    <location>
        <begin position="748"/>
        <end position="833"/>
    </location>
</feature>
<name>A0A9X2F8X6_9BACT</name>
<accession>A0A9X2F8X6</accession>
<feature type="domain" description="Flagellin N-terminal" evidence="5">
    <location>
        <begin position="4"/>
        <end position="141"/>
    </location>
</feature>
<dbReference type="Proteomes" id="UP001155241">
    <property type="component" value="Unassembled WGS sequence"/>
</dbReference>
<dbReference type="EMBL" id="JAMXLR010000026">
    <property type="protein sequence ID" value="MCO6043777.1"/>
    <property type="molecule type" value="Genomic_DNA"/>
</dbReference>
<dbReference type="InterPro" id="IPR046358">
    <property type="entry name" value="Flagellin_C"/>
</dbReference>
<comment type="caution">
    <text evidence="7">The sequence shown here is derived from an EMBL/GenBank/DDBJ whole genome shotgun (WGS) entry which is preliminary data.</text>
</comment>
<dbReference type="Pfam" id="PF00700">
    <property type="entry name" value="Flagellin_C"/>
    <property type="match status" value="1"/>
</dbReference>
<evidence type="ECO:0000259" key="6">
    <source>
        <dbReference type="Pfam" id="PF00700"/>
    </source>
</evidence>
<keyword evidence="8" id="KW-1185">Reference proteome</keyword>
<evidence type="ECO:0000256" key="3">
    <source>
        <dbReference type="ARBA" id="ARBA00023143"/>
    </source>
</evidence>
<comment type="subcellular location">
    <subcellularLocation>
        <location evidence="4">Secreted</location>
    </subcellularLocation>
    <subcellularLocation>
        <location evidence="4">Bacterial flagellum</location>
    </subcellularLocation>
</comment>
<organism evidence="7 8">
    <name type="scientific">Aeoliella straminimaris</name>
    <dbReference type="NCBI Taxonomy" id="2954799"/>
    <lineage>
        <taxon>Bacteria</taxon>
        <taxon>Pseudomonadati</taxon>
        <taxon>Planctomycetota</taxon>
        <taxon>Planctomycetia</taxon>
        <taxon>Pirellulales</taxon>
        <taxon>Lacipirellulaceae</taxon>
        <taxon>Aeoliella</taxon>
    </lineage>
</organism>
<comment type="function">
    <text evidence="4">Flagellin is the subunit protein which polymerizes to form the filaments of bacterial flagella.</text>
</comment>
<gene>
    <name evidence="7" type="ORF">NG895_07645</name>
</gene>